<dbReference type="EMBL" id="JAUEPN010000003">
    <property type="protein sequence ID" value="KAK3298085.1"/>
    <property type="molecule type" value="Genomic_DNA"/>
</dbReference>
<accession>A0AAE0LUS4</accession>
<reference evidence="1" key="1">
    <citation type="journal article" date="2023" name="Mol. Phylogenet. Evol.">
        <title>Genome-scale phylogeny and comparative genomics of the fungal order Sordariales.</title>
        <authorList>
            <person name="Hensen N."/>
            <person name="Bonometti L."/>
            <person name="Westerberg I."/>
            <person name="Brannstrom I.O."/>
            <person name="Guillou S."/>
            <person name="Cros-Aarteil S."/>
            <person name="Calhoun S."/>
            <person name="Haridas S."/>
            <person name="Kuo A."/>
            <person name="Mondo S."/>
            <person name="Pangilinan J."/>
            <person name="Riley R."/>
            <person name="LaButti K."/>
            <person name="Andreopoulos B."/>
            <person name="Lipzen A."/>
            <person name="Chen C."/>
            <person name="Yan M."/>
            <person name="Daum C."/>
            <person name="Ng V."/>
            <person name="Clum A."/>
            <person name="Steindorff A."/>
            <person name="Ohm R.A."/>
            <person name="Martin F."/>
            <person name="Silar P."/>
            <person name="Natvig D.O."/>
            <person name="Lalanne C."/>
            <person name="Gautier V."/>
            <person name="Ament-Velasquez S.L."/>
            <person name="Kruys A."/>
            <person name="Hutchinson M.I."/>
            <person name="Powell A.J."/>
            <person name="Barry K."/>
            <person name="Miller A.N."/>
            <person name="Grigoriev I.V."/>
            <person name="Debuchy R."/>
            <person name="Gladieux P."/>
            <person name="Hiltunen Thoren M."/>
            <person name="Johannesson H."/>
        </authorList>
    </citation>
    <scope>NUCLEOTIDE SEQUENCE</scope>
    <source>
        <strain evidence="1">CBS 168.71</strain>
    </source>
</reference>
<evidence type="ECO:0000313" key="1">
    <source>
        <dbReference type="EMBL" id="KAK3298085.1"/>
    </source>
</evidence>
<comment type="caution">
    <text evidence="1">The sequence shown here is derived from an EMBL/GenBank/DDBJ whole genome shotgun (WGS) entry which is preliminary data.</text>
</comment>
<proteinExistence type="predicted"/>
<sequence>MDSDDPVEPSAGCLRAPATSNCRCYGTSSKVFCHLGIISTIGVERAPAVIGRPPAASVTIAGVPDAAGCRAHGSLMKTPAAKPGQVTSTQQASAEPAIHGLLGRGEVEGGGGLVSCEEA</sequence>
<reference evidence="1" key="2">
    <citation type="submission" date="2023-06" db="EMBL/GenBank/DDBJ databases">
        <authorList>
            <consortium name="Lawrence Berkeley National Laboratory"/>
            <person name="Haridas S."/>
            <person name="Hensen N."/>
            <person name="Bonometti L."/>
            <person name="Westerberg I."/>
            <person name="Brannstrom I.O."/>
            <person name="Guillou S."/>
            <person name="Cros-Aarteil S."/>
            <person name="Calhoun S."/>
            <person name="Kuo A."/>
            <person name="Mondo S."/>
            <person name="Pangilinan J."/>
            <person name="Riley R."/>
            <person name="Labutti K."/>
            <person name="Andreopoulos B."/>
            <person name="Lipzen A."/>
            <person name="Chen C."/>
            <person name="Yanf M."/>
            <person name="Daum C."/>
            <person name="Ng V."/>
            <person name="Clum A."/>
            <person name="Steindorff A."/>
            <person name="Ohm R."/>
            <person name="Martin F."/>
            <person name="Silar P."/>
            <person name="Natvig D."/>
            <person name="Lalanne C."/>
            <person name="Gautier V."/>
            <person name="Ament-Velasquez S.L."/>
            <person name="Kruys A."/>
            <person name="Hutchinson M.I."/>
            <person name="Powell A.J."/>
            <person name="Barry K."/>
            <person name="Miller A.N."/>
            <person name="Grigoriev I.V."/>
            <person name="Debuchy R."/>
            <person name="Gladieux P."/>
            <person name="Thoren M.H."/>
            <person name="Johannesson H."/>
        </authorList>
    </citation>
    <scope>NUCLEOTIDE SEQUENCE</scope>
    <source>
        <strain evidence="1">CBS 168.71</strain>
    </source>
</reference>
<evidence type="ECO:0000313" key="2">
    <source>
        <dbReference type="Proteomes" id="UP001278766"/>
    </source>
</evidence>
<dbReference type="AlphaFoldDB" id="A0AAE0LUS4"/>
<keyword evidence="2" id="KW-1185">Reference proteome</keyword>
<dbReference type="Proteomes" id="UP001278766">
    <property type="component" value="Unassembled WGS sequence"/>
</dbReference>
<name>A0AAE0LUS4_9PEZI</name>
<organism evidence="1 2">
    <name type="scientific">Chaetomium fimeti</name>
    <dbReference type="NCBI Taxonomy" id="1854472"/>
    <lineage>
        <taxon>Eukaryota</taxon>
        <taxon>Fungi</taxon>
        <taxon>Dikarya</taxon>
        <taxon>Ascomycota</taxon>
        <taxon>Pezizomycotina</taxon>
        <taxon>Sordariomycetes</taxon>
        <taxon>Sordariomycetidae</taxon>
        <taxon>Sordariales</taxon>
        <taxon>Chaetomiaceae</taxon>
        <taxon>Chaetomium</taxon>
    </lineage>
</organism>
<dbReference type="RefSeq" id="XP_062661599.1">
    <property type="nucleotide sequence ID" value="XM_062800131.1"/>
</dbReference>
<protein>
    <submittedName>
        <fullName evidence="1">Uncharacterized protein</fullName>
    </submittedName>
</protein>
<feature type="non-terminal residue" evidence="1">
    <location>
        <position position="119"/>
    </location>
</feature>
<dbReference type="GeneID" id="87837079"/>
<gene>
    <name evidence="1" type="ORF">B0H64DRAFT_307906</name>
</gene>